<reference evidence="2 3" key="1">
    <citation type="submission" date="2024-10" db="EMBL/GenBank/DDBJ databases">
        <title>The Natural Products Discovery Center: Release of the First 8490 Sequenced Strains for Exploring Actinobacteria Biosynthetic Diversity.</title>
        <authorList>
            <person name="Kalkreuter E."/>
            <person name="Kautsar S.A."/>
            <person name="Yang D."/>
            <person name="Bader C.D."/>
            <person name="Teijaro C.N."/>
            <person name="Fluegel L."/>
            <person name="Davis C.M."/>
            <person name="Simpson J.R."/>
            <person name="Lauterbach L."/>
            <person name="Steele A.D."/>
            <person name="Gui C."/>
            <person name="Meng S."/>
            <person name="Li G."/>
            <person name="Viehrig K."/>
            <person name="Ye F."/>
            <person name="Su P."/>
            <person name="Kiefer A.F."/>
            <person name="Nichols A."/>
            <person name="Cepeda A.J."/>
            <person name="Yan W."/>
            <person name="Fan B."/>
            <person name="Jiang Y."/>
            <person name="Adhikari A."/>
            <person name="Zheng C.-J."/>
            <person name="Schuster L."/>
            <person name="Cowan T.M."/>
            <person name="Smanski M.J."/>
            <person name="Chevrette M.G."/>
            <person name="De Carvalho L.P.S."/>
            <person name="Shen B."/>
        </authorList>
    </citation>
    <scope>NUCLEOTIDE SEQUENCE [LARGE SCALE GENOMIC DNA]</scope>
    <source>
        <strain evidence="2 3">NPDC021253</strain>
    </source>
</reference>
<name>A0ABW7SC56_9ACTN</name>
<evidence type="ECO:0000313" key="3">
    <source>
        <dbReference type="Proteomes" id="UP001611075"/>
    </source>
</evidence>
<proteinExistence type="predicted"/>
<evidence type="ECO:0000259" key="1">
    <source>
        <dbReference type="Pfam" id="PF00144"/>
    </source>
</evidence>
<comment type="caution">
    <text evidence="2">The sequence shown here is derived from an EMBL/GenBank/DDBJ whole genome shotgun (WGS) entry which is preliminary data.</text>
</comment>
<dbReference type="InterPro" id="IPR012338">
    <property type="entry name" value="Beta-lactam/transpept-like"/>
</dbReference>
<dbReference type="Gene3D" id="3.40.710.10">
    <property type="entry name" value="DD-peptidase/beta-lactamase superfamily"/>
    <property type="match status" value="1"/>
</dbReference>
<keyword evidence="3" id="KW-1185">Reference proteome</keyword>
<dbReference type="Pfam" id="PF00144">
    <property type="entry name" value="Beta-lactamase"/>
    <property type="match status" value="1"/>
</dbReference>
<dbReference type="RefSeq" id="WP_396675819.1">
    <property type="nucleotide sequence ID" value="NZ_JBIRPU010000001.1"/>
</dbReference>
<dbReference type="InterPro" id="IPR001466">
    <property type="entry name" value="Beta-lactam-related"/>
</dbReference>
<dbReference type="InterPro" id="IPR050491">
    <property type="entry name" value="AmpC-like"/>
</dbReference>
<accession>A0ABW7SC56</accession>
<feature type="domain" description="Beta-lactamase-related" evidence="1">
    <location>
        <begin position="10"/>
        <end position="302"/>
    </location>
</feature>
<dbReference type="EMBL" id="JBIRPU010000001">
    <property type="protein sequence ID" value="MFI0791248.1"/>
    <property type="molecule type" value="Genomic_DNA"/>
</dbReference>
<evidence type="ECO:0000313" key="2">
    <source>
        <dbReference type="EMBL" id="MFI0791248.1"/>
    </source>
</evidence>
<keyword evidence="2" id="KW-0378">Hydrolase</keyword>
<dbReference type="PANTHER" id="PTHR46825">
    <property type="entry name" value="D-ALANYL-D-ALANINE-CARBOXYPEPTIDASE/ENDOPEPTIDASE AMPH"/>
    <property type="match status" value="1"/>
</dbReference>
<dbReference type="EC" id="3.-.-.-" evidence="2"/>
<dbReference type="GO" id="GO:0016787">
    <property type="term" value="F:hydrolase activity"/>
    <property type="evidence" value="ECO:0007669"/>
    <property type="project" value="UniProtKB-KW"/>
</dbReference>
<organism evidence="2 3">
    <name type="scientific">Micromonospora rubida</name>
    <dbReference type="NCBI Taxonomy" id="2697657"/>
    <lineage>
        <taxon>Bacteria</taxon>
        <taxon>Bacillati</taxon>
        <taxon>Actinomycetota</taxon>
        <taxon>Actinomycetes</taxon>
        <taxon>Micromonosporales</taxon>
        <taxon>Micromonosporaceae</taxon>
        <taxon>Micromonospora</taxon>
    </lineage>
</organism>
<dbReference type="SUPFAM" id="SSF56601">
    <property type="entry name" value="beta-lactamase/transpeptidase-like"/>
    <property type="match status" value="1"/>
</dbReference>
<sequence>MSIPFLHRGAVLLAQGGRRAVEQVYGLADDTTGRPCSARTRFQIASISKNMAAAAVLLLAERGRLDVHDPVDRWVPNCPPAWRPITLHHLLTHTSGLGHWEEYPLLDLAGAVDPDELLARFHAVPPLFAPGAGWHYSSPGYVVLARAVERAADRAYRDFLAEEVFAPLGMTGSFAGSGAGRPDVATGHSGGRPVRSWDLDTVGMGAGDVWCTADDLLAWLDGLRDARLLTPASVARMIAAYAQAQVGSGPQAYGYGCFVGPLAGERSVNHSGHNLGFKAFVAWLPDSDRRLVVLTNDDEDPGAPTLIDHLLATN</sequence>
<gene>
    <name evidence="2" type="ORF">ACH4OY_00880</name>
</gene>
<protein>
    <submittedName>
        <fullName evidence="2">Serine hydrolase domain-containing protein</fullName>
        <ecNumber evidence="2">3.-.-.-</ecNumber>
    </submittedName>
</protein>
<dbReference type="Proteomes" id="UP001611075">
    <property type="component" value="Unassembled WGS sequence"/>
</dbReference>
<dbReference type="PANTHER" id="PTHR46825:SF9">
    <property type="entry name" value="BETA-LACTAMASE-RELATED DOMAIN-CONTAINING PROTEIN"/>
    <property type="match status" value="1"/>
</dbReference>